<dbReference type="Proteomes" id="UP001634394">
    <property type="component" value="Unassembled WGS sequence"/>
</dbReference>
<dbReference type="Pfam" id="PF00271">
    <property type="entry name" value="Helicase_C"/>
    <property type="match status" value="1"/>
</dbReference>
<sequence length="162" mass="18515">MYHSSTDKETQDRIIKEFRRSASIIRCLVATVAFGMGIQISDVDIVIHWGCPKSILSYWQEIGRCARDGRKGYACLLPYKTSMLKTTTDINMIEVVKNRQVCFRRKILDALWITEMDKFPTDLKECSTGSCNICSCDKCNCCVNCCNTCQCNGQKGKRKYCF</sequence>
<organism evidence="5 6">
    <name type="scientific">Sinanodonta woodiana</name>
    <name type="common">Chinese pond mussel</name>
    <name type="synonym">Anodonta woodiana</name>
    <dbReference type="NCBI Taxonomy" id="1069815"/>
    <lineage>
        <taxon>Eukaryota</taxon>
        <taxon>Metazoa</taxon>
        <taxon>Spiralia</taxon>
        <taxon>Lophotrochozoa</taxon>
        <taxon>Mollusca</taxon>
        <taxon>Bivalvia</taxon>
        <taxon>Autobranchia</taxon>
        <taxon>Heteroconchia</taxon>
        <taxon>Palaeoheterodonta</taxon>
        <taxon>Unionida</taxon>
        <taxon>Unionoidea</taxon>
        <taxon>Unionidae</taxon>
        <taxon>Unioninae</taxon>
        <taxon>Sinanodonta</taxon>
    </lineage>
</organism>
<dbReference type="PROSITE" id="PS51194">
    <property type="entry name" value="HELICASE_CTER"/>
    <property type="match status" value="1"/>
</dbReference>
<dbReference type="EC" id="5.6.2.4" evidence="3"/>
<reference evidence="5 6" key="1">
    <citation type="submission" date="2024-11" db="EMBL/GenBank/DDBJ databases">
        <title>Chromosome-level genome assembly of the freshwater bivalve Anodonta woodiana.</title>
        <authorList>
            <person name="Chen X."/>
        </authorList>
    </citation>
    <scope>NUCLEOTIDE SEQUENCE [LARGE SCALE GENOMIC DNA]</scope>
    <source>
        <strain evidence="5">MN2024</strain>
        <tissue evidence="5">Gills</tissue>
    </source>
</reference>
<dbReference type="EMBL" id="JBJQND010000012">
    <property type="protein sequence ID" value="KAL3860278.1"/>
    <property type="molecule type" value="Genomic_DNA"/>
</dbReference>
<keyword evidence="6" id="KW-1185">Reference proteome</keyword>
<dbReference type="AlphaFoldDB" id="A0ABD3VIB0"/>
<dbReference type="GO" id="GO:0043138">
    <property type="term" value="F:3'-5' DNA helicase activity"/>
    <property type="evidence" value="ECO:0007669"/>
    <property type="project" value="UniProtKB-EC"/>
</dbReference>
<gene>
    <name evidence="5" type="ORF">ACJMK2_010420</name>
</gene>
<dbReference type="Gene3D" id="3.40.50.300">
    <property type="entry name" value="P-loop containing nucleotide triphosphate hydrolases"/>
    <property type="match status" value="1"/>
</dbReference>
<dbReference type="PANTHER" id="PTHR13710">
    <property type="entry name" value="DNA HELICASE RECQ FAMILY MEMBER"/>
    <property type="match status" value="1"/>
</dbReference>
<evidence type="ECO:0000259" key="4">
    <source>
        <dbReference type="PROSITE" id="PS51194"/>
    </source>
</evidence>
<dbReference type="SMART" id="SM00490">
    <property type="entry name" value="HELICc"/>
    <property type="match status" value="1"/>
</dbReference>
<name>A0ABD3VIB0_SINWO</name>
<dbReference type="InterPro" id="IPR001650">
    <property type="entry name" value="Helicase_C-like"/>
</dbReference>
<evidence type="ECO:0000256" key="1">
    <source>
        <dbReference type="ARBA" id="ARBA00005446"/>
    </source>
</evidence>
<evidence type="ECO:0000256" key="2">
    <source>
        <dbReference type="ARBA" id="ARBA00034617"/>
    </source>
</evidence>
<comment type="similarity">
    <text evidence="1">Belongs to the helicase family. RecQ subfamily.</text>
</comment>
<comment type="caution">
    <text evidence="5">The sequence shown here is derived from an EMBL/GenBank/DDBJ whole genome shotgun (WGS) entry which is preliminary data.</text>
</comment>
<evidence type="ECO:0000313" key="6">
    <source>
        <dbReference type="Proteomes" id="UP001634394"/>
    </source>
</evidence>
<proteinExistence type="inferred from homology"/>
<evidence type="ECO:0000313" key="5">
    <source>
        <dbReference type="EMBL" id="KAL3860278.1"/>
    </source>
</evidence>
<evidence type="ECO:0000256" key="3">
    <source>
        <dbReference type="ARBA" id="ARBA00034808"/>
    </source>
</evidence>
<protein>
    <recommendedName>
        <fullName evidence="3">DNA 3'-5' helicase</fullName>
        <ecNumber evidence="3">5.6.2.4</ecNumber>
    </recommendedName>
</protein>
<dbReference type="PANTHER" id="PTHR13710:SF157">
    <property type="entry name" value="DNA HELICASE"/>
    <property type="match status" value="1"/>
</dbReference>
<accession>A0ABD3VIB0</accession>
<dbReference type="SUPFAM" id="SSF52540">
    <property type="entry name" value="P-loop containing nucleoside triphosphate hydrolases"/>
    <property type="match status" value="1"/>
</dbReference>
<comment type="catalytic activity">
    <reaction evidence="2">
        <text>Couples ATP hydrolysis with the unwinding of duplex DNA by translocating in the 3'-5' direction.</text>
        <dbReference type="EC" id="5.6.2.4"/>
    </reaction>
</comment>
<feature type="domain" description="Helicase C-terminal" evidence="4">
    <location>
        <begin position="1"/>
        <end position="111"/>
    </location>
</feature>
<dbReference type="InterPro" id="IPR027417">
    <property type="entry name" value="P-loop_NTPase"/>
</dbReference>